<evidence type="ECO:0000256" key="1">
    <source>
        <dbReference type="SAM" id="MobiDB-lite"/>
    </source>
</evidence>
<evidence type="ECO:0000313" key="3">
    <source>
        <dbReference type="Proteomes" id="UP000622552"/>
    </source>
</evidence>
<dbReference type="RefSeq" id="WP_197007209.1">
    <property type="nucleotide sequence ID" value="NZ_BONS01000047.1"/>
</dbReference>
<dbReference type="EMBL" id="JADOUF010000001">
    <property type="protein sequence ID" value="MBG6140686.1"/>
    <property type="molecule type" value="Genomic_DNA"/>
</dbReference>
<protein>
    <submittedName>
        <fullName evidence="2">Uncharacterized protein</fullName>
    </submittedName>
</protein>
<name>A0A8J7GYN2_9ACTN</name>
<comment type="caution">
    <text evidence="2">The sequence shown here is derived from an EMBL/GenBank/DDBJ whole genome shotgun (WGS) entry which is preliminary data.</text>
</comment>
<gene>
    <name evidence="2" type="ORF">IW245_006880</name>
</gene>
<reference evidence="2" key="1">
    <citation type="submission" date="2020-11" db="EMBL/GenBank/DDBJ databases">
        <title>Sequencing the genomes of 1000 actinobacteria strains.</title>
        <authorList>
            <person name="Klenk H.-P."/>
        </authorList>
    </citation>
    <scope>NUCLEOTIDE SEQUENCE</scope>
    <source>
        <strain evidence="2">DSM 45356</strain>
    </source>
</reference>
<evidence type="ECO:0000313" key="2">
    <source>
        <dbReference type="EMBL" id="MBG6140686.1"/>
    </source>
</evidence>
<feature type="compositionally biased region" description="Low complexity" evidence="1">
    <location>
        <begin position="114"/>
        <end position="125"/>
    </location>
</feature>
<keyword evidence="3" id="KW-1185">Reference proteome</keyword>
<sequence>MNVDALAAEATRAPGDPLLVRTMHGRVWRFGQLDIRPAALRRYATLADRLAGRADHQIAATEAIEVSAVAEDMLRSALPTADREAFDTAPFSGTEIGAMIADYFGALGVGPGESVASRASSSSTRGRSRRTSRRSRR</sequence>
<proteinExistence type="predicted"/>
<accession>A0A8J7GYN2</accession>
<organism evidence="2 3">
    <name type="scientific">Longispora fulva</name>
    <dbReference type="NCBI Taxonomy" id="619741"/>
    <lineage>
        <taxon>Bacteria</taxon>
        <taxon>Bacillati</taxon>
        <taxon>Actinomycetota</taxon>
        <taxon>Actinomycetes</taxon>
        <taxon>Micromonosporales</taxon>
        <taxon>Micromonosporaceae</taxon>
        <taxon>Longispora</taxon>
    </lineage>
</organism>
<dbReference type="Proteomes" id="UP000622552">
    <property type="component" value="Unassembled WGS sequence"/>
</dbReference>
<dbReference type="AlphaFoldDB" id="A0A8J7GYN2"/>
<feature type="region of interest" description="Disordered" evidence="1">
    <location>
        <begin position="112"/>
        <end position="137"/>
    </location>
</feature>
<feature type="compositionally biased region" description="Basic residues" evidence="1">
    <location>
        <begin position="126"/>
        <end position="137"/>
    </location>
</feature>